<reference evidence="2 3" key="1">
    <citation type="journal article" date="2015" name="Genome Biol.">
        <title>Comparative genomics of Steinernema reveals deeply conserved gene regulatory networks.</title>
        <authorList>
            <person name="Dillman A.R."/>
            <person name="Macchietto M."/>
            <person name="Porter C.F."/>
            <person name="Rogers A."/>
            <person name="Williams B."/>
            <person name="Antoshechkin I."/>
            <person name="Lee M.M."/>
            <person name="Goodwin Z."/>
            <person name="Lu X."/>
            <person name="Lewis E.E."/>
            <person name="Goodrich-Blair H."/>
            <person name="Stock S.P."/>
            <person name="Adams B.J."/>
            <person name="Sternberg P.W."/>
            <person name="Mortazavi A."/>
        </authorList>
    </citation>
    <scope>NUCLEOTIDE SEQUENCE [LARGE SCALE GENOMIC DNA]</scope>
    <source>
        <strain evidence="2 3">ALL</strain>
    </source>
</reference>
<dbReference type="SMART" id="SM00225">
    <property type="entry name" value="BTB"/>
    <property type="match status" value="1"/>
</dbReference>
<feature type="domain" description="BTB" evidence="1">
    <location>
        <begin position="155"/>
        <end position="222"/>
    </location>
</feature>
<dbReference type="EMBL" id="AZBU02000003">
    <property type="protein sequence ID" value="TKR88990.1"/>
    <property type="molecule type" value="Genomic_DNA"/>
</dbReference>
<dbReference type="AlphaFoldDB" id="A0A4U5NZT6"/>
<evidence type="ECO:0000259" key="1">
    <source>
        <dbReference type="PROSITE" id="PS50097"/>
    </source>
</evidence>
<dbReference type="OrthoDB" id="5857890at2759"/>
<keyword evidence="3" id="KW-1185">Reference proteome</keyword>
<name>A0A4U5NZT6_STECR</name>
<protein>
    <recommendedName>
        <fullName evidence="1">BTB domain-containing protein</fullName>
    </recommendedName>
</protein>
<dbReference type="Gene3D" id="3.30.710.10">
    <property type="entry name" value="Potassium Channel Kv1.1, Chain A"/>
    <property type="match status" value="1"/>
</dbReference>
<dbReference type="Proteomes" id="UP000298663">
    <property type="component" value="Unassembled WGS sequence"/>
</dbReference>
<sequence length="312" mass="35956">MLKRNRTTDSSIQDRGTIFLSAFYDTQGLALIGNFKWTTYLSNRTSCYLNTLESGQYCKQINCQLKDDSPTILWSCSAAGMFVATDQSKKDNSVFHFWNAIFGNGCIVFHAHHERSRYNKASEVGDYGEIRVNIVESFYADLSKPDNPLITNSEDVAKLKIEGHEIYVPKKELTSNSHFFDTFFNGDFREKAQDSYELREVKLNDFLQFLGQLHGVRVSINEKSVHCLLKLADMWQCKLIIDRCEEYLKTAPVKRLQLLKKLELALKFKLYSTLTDVISEMSVQELKKVCVRYDFPAIAHELMLMKLCLNNS</sequence>
<organism evidence="2 3">
    <name type="scientific">Steinernema carpocapsae</name>
    <name type="common">Entomopathogenic nematode</name>
    <dbReference type="NCBI Taxonomy" id="34508"/>
    <lineage>
        <taxon>Eukaryota</taxon>
        <taxon>Metazoa</taxon>
        <taxon>Ecdysozoa</taxon>
        <taxon>Nematoda</taxon>
        <taxon>Chromadorea</taxon>
        <taxon>Rhabditida</taxon>
        <taxon>Tylenchina</taxon>
        <taxon>Panagrolaimomorpha</taxon>
        <taxon>Strongyloidoidea</taxon>
        <taxon>Steinernematidae</taxon>
        <taxon>Steinernema</taxon>
    </lineage>
</organism>
<evidence type="ECO:0000313" key="3">
    <source>
        <dbReference type="Proteomes" id="UP000298663"/>
    </source>
</evidence>
<gene>
    <name evidence="2" type="ORF">L596_013155</name>
</gene>
<proteinExistence type="predicted"/>
<comment type="caution">
    <text evidence="2">The sequence shown here is derived from an EMBL/GenBank/DDBJ whole genome shotgun (WGS) entry which is preliminary data.</text>
</comment>
<dbReference type="PANTHER" id="PTHR22744:SF14">
    <property type="entry name" value="BTB DOMAIN-CONTAINING PROTEIN-RELATED"/>
    <property type="match status" value="1"/>
</dbReference>
<evidence type="ECO:0000313" key="2">
    <source>
        <dbReference type="EMBL" id="TKR88990.1"/>
    </source>
</evidence>
<dbReference type="InterPro" id="IPR011333">
    <property type="entry name" value="SKP1/BTB/POZ_sf"/>
</dbReference>
<dbReference type="InterPro" id="IPR000210">
    <property type="entry name" value="BTB/POZ_dom"/>
</dbReference>
<dbReference type="SUPFAM" id="SSF54695">
    <property type="entry name" value="POZ domain"/>
    <property type="match status" value="1"/>
</dbReference>
<dbReference type="Pfam" id="PF00651">
    <property type="entry name" value="BTB"/>
    <property type="match status" value="1"/>
</dbReference>
<accession>A0A4U5NZT6</accession>
<reference evidence="2 3" key="2">
    <citation type="journal article" date="2019" name="G3 (Bethesda)">
        <title>Hybrid Assembly of the Genome of the Entomopathogenic Nematode Steinernema carpocapsae Identifies the X-Chromosome.</title>
        <authorList>
            <person name="Serra L."/>
            <person name="Macchietto M."/>
            <person name="Macias-Munoz A."/>
            <person name="McGill C.J."/>
            <person name="Rodriguez I.M."/>
            <person name="Rodriguez B."/>
            <person name="Murad R."/>
            <person name="Mortazavi A."/>
        </authorList>
    </citation>
    <scope>NUCLEOTIDE SEQUENCE [LARGE SCALE GENOMIC DNA]</scope>
    <source>
        <strain evidence="2 3">ALL</strain>
    </source>
</reference>
<dbReference type="PROSITE" id="PS50097">
    <property type="entry name" value="BTB"/>
    <property type="match status" value="1"/>
</dbReference>
<dbReference type="PANTHER" id="PTHR22744">
    <property type="entry name" value="HELIX LOOP HELIX PROTEIN 21-RELATED"/>
    <property type="match status" value="1"/>
</dbReference>